<dbReference type="Proteomes" id="UP001165082">
    <property type="component" value="Unassembled WGS sequence"/>
</dbReference>
<gene>
    <name evidence="1" type="ORF">TrRE_jg12788</name>
</gene>
<accession>A0A9W6ZB03</accession>
<protein>
    <submittedName>
        <fullName evidence="1">Uncharacterized protein</fullName>
    </submittedName>
</protein>
<comment type="caution">
    <text evidence="1">The sequence shown here is derived from an EMBL/GenBank/DDBJ whole genome shotgun (WGS) entry which is preliminary data.</text>
</comment>
<sequence length="166" mass="18773">MTEVEKRSGREAWMRAGLEEHASLRDGVFNEYANAVLAALRRRSYEGQFGGEGLIWEALRTIEEDEATHGELSWKIVKWGMRAGKNEGVMGAVEAELEGQRRRLGVGRGGTMREVEEDEANVDSAGYFERTDADRLRRKISWVLLERVEKTLSGECDDCDLLDFSS</sequence>
<reference evidence="1" key="1">
    <citation type="submission" date="2022-07" db="EMBL/GenBank/DDBJ databases">
        <title>Genome analysis of Parmales, a sister group of diatoms, reveals the evolutionary specialization of diatoms from phago-mixotrophs to photoautotrophs.</title>
        <authorList>
            <person name="Ban H."/>
            <person name="Sato S."/>
            <person name="Yoshikawa S."/>
            <person name="Kazumasa Y."/>
            <person name="Nakamura Y."/>
            <person name="Ichinomiya M."/>
            <person name="Saitoh K."/>
            <person name="Sato N."/>
            <person name="Blanc-Mathieu R."/>
            <person name="Endo H."/>
            <person name="Kuwata A."/>
            <person name="Ogata H."/>
        </authorList>
    </citation>
    <scope>NUCLEOTIDE SEQUENCE</scope>
</reference>
<evidence type="ECO:0000313" key="1">
    <source>
        <dbReference type="EMBL" id="GMH47289.1"/>
    </source>
</evidence>
<keyword evidence="2" id="KW-1185">Reference proteome</keyword>
<proteinExistence type="predicted"/>
<evidence type="ECO:0000313" key="2">
    <source>
        <dbReference type="Proteomes" id="UP001165082"/>
    </source>
</evidence>
<dbReference type="EMBL" id="BRXZ01001833">
    <property type="protein sequence ID" value="GMH47289.1"/>
    <property type="molecule type" value="Genomic_DNA"/>
</dbReference>
<name>A0A9W6ZB03_9STRA</name>
<dbReference type="AlphaFoldDB" id="A0A9W6ZB03"/>
<organism evidence="1 2">
    <name type="scientific">Triparma retinervis</name>
    <dbReference type="NCBI Taxonomy" id="2557542"/>
    <lineage>
        <taxon>Eukaryota</taxon>
        <taxon>Sar</taxon>
        <taxon>Stramenopiles</taxon>
        <taxon>Ochrophyta</taxon>
        <taxon>Bolidophyceae</taxon>
        <taxon>Parmales</taxon>
        <taxon>Triparmaceae</taxon>
        <taxon>Triparma</taxon>
    </lineage>
</organism>